<dbReference type="GO" id="GO:0000155">
    <property type="term" value="F:phosphorelay sensor kinase activity"/>
    <property type="evidence" value="ECO:0007669"/>
    <property type="project" value="InterPro"/>
</dbReference>
<dbReference type="OrthoDB" id="9766459at2"/>
<dbReference type="Proteomes" id="UP000292884">
    <property type="component" value="Unassembled WGS sequence"/>
</dbReference>
<dbReference type="PROSITE" id="PS50109">
    <property type="entry name" value="HIS_KIN"/>
    <property type="match status" value="1"/>
</dbReference>
<dbReference type="FunFam" id="3.30.565.10:FF:000006">
    <property type="entry name" value="Sensor histidine kinase WalK"/>
    <property type="match status" value="1"/>
</dbReference>
<dbReference type="SMART" id="SM00388">
    <property type="entry name" value="HisKA"/>
    <property type="match status" value="1"/>
</dbReference>
<keyword evidence="4" id="KW-0808">Transferase</keyword>
<dbReference type="FunFam" id="1.10.287.130:FF:000070">
    <property type="entry name" value="Histidine kinase sensor protein"/>
    <property type="match status" value="1"/>
</dbReference>
<evidence type="ECO:0000259" key="7">
    <source>
        <dbReference type="PROSITE" id="PS50109"/>
    </source>
</evidence>
<dbReference type="PRINTS" id="PR00344">
    <property type="entry name" value="BCTRLSENSOR"/>
</dbReference>
<evidence type="ECO:0000256" key="4">
    <source>
        <dbReference type="ARBA" id="ARBA00022679"/>
    </source>
</evidence>
<dbReference type="PANTHER" id="PTHR42878:SF15">
    <property type="entry name" value="BACTERIOPHYTOCHROME"/>
    <property type="match status" value="1"/>
</dbReference>
<reference evidence="8 9" key="1">
    <citation type="submission" date="2019-02" db="EMBL/GenBank/DDBJ databases">
        <title>Pedobacter sp. RP-1-13 sp. nov., isolated from Arctic soil.</title>
        <authorList>
            <person name="Dahal R.H."/>
        </authorList>
    </citation>
    <scope>NUCLEOTIDE SEQUENCE [LARGE SCALE GENOMIC DNA]</scope>
    <source>
        <strain evidence="8 9">RP-1-13</strain>
    </source>
</reference>
<dbReference type="Pfam" id="PF02518">
    <property type="entry name" value="HATPase_c"/>
    <property type="match status" value="1"/>
</dbReference>
<dbReference type="EMBL" id="SJSK01000007">
    <property type="protein sequence ID" value="TCC87285.1"/>
    <property type="molecule type" value="Genomic_DNA"/>
</dbReference>
<evidence type="ECO:0000256" key="2">
    <source>
        <dbReference type="ARBA" id="ARBA00012438"/>
    </source>
</evidence>
<dbReference type="EC" id="2.7.13.3" evidence="2"/>
<dbReference type="InterPro" id="IPR005467">
    <property type="entry name" value="His_kinase_dom"/>
</dbReference>
<gene>
    <name evidence="8" type="ORF">EZ428_21520</name>
</gene>
<proteinExistence type="predicted"/>
<dbReference type="Gene3D" id="1.10.287.130">
    <property type="match status" value="1"/>
</dbReference>
<name>A0A4R0MKU0_9SPHI</name>
<dbReference type="InterPro" id="IPR003594">
    <property type="entry name" value="HATPase_dom"/>
</dbReference>
<feature type="domain" description="Histidine kinase" evidence="7">
    <location>
        <begin position="179"/>
        <end position="393"/>
    </location>
</feature>
<dbReference type="InterPro" id="IPR036097">
    <property type="entry name" value="HisK_dim/P_sf"/>
</dbReference>
<dbReference type="SUPFAM" id="SSF55874">
    <property type="entry name" value="ATPase domain of HSP90 chaperone/DNA topoisomerase II/histidine kinase"/>
    <property type="match status" value="1"/>
</dbReference>
<dbReference type="SMART" id="SM00387">
    <property type="entry name" value="HATPase_c"/>
    <property type="match status" value="1"/>
</dbReference>
<dbReference type="SUPFAM" id="SSF47384">
    <property type="entry name" value="Homodimeric domain of signal transducing histidine kinase"/>
    <property type="match status" value="1"/>
</dbReference>
<dbReference type="InterPro" id="IPR050351">
    <property type="entry name" value="BphY/WalK/GraS-like"/>
</dbReference>
<sequence length="393" mass="44864">MKKHISDGLETTHLLNLKNSEQKNQTAELIIANKEIALQNEDKENRAAELIIANKELIFQIQEKENRAAELVIANKELAFQNEEKENRAAELVIANKELAFQNKEKEKRAAELIIANKELAFQNKEKEKRAEELITANRELKNAEEDIRILNEELEQKVIERTAQLESANKELGSFSYSVSHDLRAPIRAINGYSKILLEDYVENLDAEGEKILQSIIYNSKKMGLLIDDLLAFSKLGRKPVTVAEIDMNGLVQQIKEELIFEKGDHIPEFDFEILPNAEGDKSLIRQVWINLISNAIKYASNKANTHIQIGSYLEENMVVYFVKDNGAGFDMQYYDKLFGVFQRLHSQEEFEGTGIGLAIVQKIVHRHNGNVWAESELEKGSCFYFSLPAIN</sequence>
<dbReference type="AlphaFoldDB" id="A0A4R0MKU0"/>
<dbReference type="InterPro" id="IPR036890">
    <property type="entry name" value="HATPase_C_sf"/>
</dbReference>
<keyword evidence="3" id="KW-0597">Phosphoprotein</keyword>
<evidence type="ECO:0000256" key="6">
    <source>
        <dbReference type="SAM" id="Coils"/>
    </source>
</evidence>
<dbReference type="Gene3D" id="3.30.565.10">
    <property type="entry name" value="Histidine kinase-like ATPase, C-terminal domain"/>
    <property type="match status" value="1"/>
</dbReference>
<accession>A0A4R0MKU0</accession>
<dbReference type="InterPro" id="IPR004358">
    <property type="entry name" value="Sig_transdc_His_kin-like_C"/>
</dbReference>
<dbReference type="PANTHER" id="PTHR42878">
    <property type="entry name" value="TWO-COMPONENT HISTIDINE KINASE"/>
    <property type="match status" value="1"/>
</dbReference>
<evidence type="ECO:0000256" key="5">
    <source>
        <dbReference type="ARBA" id="ARBA00022777"/>
    </source>
</evidence>
<keyword evidence="6" id="KW-0175">Coiled coil</keyword>
<dbReference type="Pfam" id="PF00512">
    <property type="entry name" value="HisKA"/>
    <property type="match status" value="1"/>
</dbReference>
<evidence type="ECO:0000313" key="9">
    <source>
        <dbReference type="Proteomes" id="UP000292884"/>
    </source>
</evidence>
<dbReference type="CDD" id="cd00082">
    <property type="entry name" value="HisKA"/>
    <property type="match status" value="1"/>
</dbReference>
<dbReference type="InterPro" id="IPR003661">
    <property type="entry name" value="HisK_dim/P_dom"/>
</dbReference>
<dbReference type="RefSeq" id="WP_131555400.1">
    <property type="nucleotide sequence ID" value="NZ_SJSK01000007.1"/>
</dbReference>
<feature type="coiled-coil region" evidence="6">
    <location>
        <begin position="117"/>
        <end position="172"/>
    </location>
</feature>
<evidence type="ECO:0000256" key="1">
    <source>
        <dbReference type="ARBA" id="ARBA00000085"/>
    </source>
</evidence>
<keyword evidence="5" id="KW-0418">Kinase</keyword>
<organism evidence="8 9">
    <name type="scientific">Pedobacter frigiditerrae</name>
    <dbReference type="NCBI Taxonomy" id="2530452"/>
    <lineage>
        <taxon>Bacteria</taxon>
        <taxon>Pseudomonadati</taxon>
        <taxon>Bacteroidota</taxon>
        <taxon>Sphingobacteriia</taxon>
        <taxon>Sphingobacteriales</taxon>
        <taxon>Sphingobacteriaceae</taxon>
        <taxon>Pedobacter</taxon>
    </lineage>
</organism>
<dbReference type="GO" id="GO:0007234">
    <property type="term" value="P:osmosensory signaling via phosphorelay pathway"/>
    <property type="evidence" value="ECO:0007669"/>
    <property type="project" value="TreeGrafter"/>
</dbReference>
<protein>
    <recommendedName>
        <fullName evidence="2">histidine kinase</fullName>
        <ecNumber evidence="2">2.7.13.3</ecNumber>
    </recommendedName>
</protein>
<keyword evidence="9" id="KW-1185">Reference proteome</keyword>
<dbReference type="GO" id="GO:0030295">
    <property type="term" value="F:protein kinase activator activity"/>
    <property type="evidence" value="ECO:0007669"/>
    <property type="project" value="TreeGrafter"/>
</dbReference>
<comment type="caution">
    <text evidence="8">The sequence shown here is derived from an EMBL/GenBank/DDBJ whole genome shotgun (WGS) entry which is preliminary data.</text>
</comment>
<comment type="catalytic activity">
    <reaction evidence="1">
        <text>ATP + protein L-histidine = ADP + protein N-phospho-L-histidine.</text>
        <dbReference type="EC" id="2.7.13.3"/>
    </reaction>
</comment>
<evidence type="ECO:0000313" key="8">
    <source>
        <dbReference type="EMBL" id="TCC87285.1"/>
    </source>
</evidence>
<evidence type="ECO:0000256" key="3">
    <source>
        <dbReference type="ARBA" id="ARBA00022553"/>
    </source>
</evidence>
<dbReference type="GO" id="GO:0000156">
    <property type="term" value="F:phosphorelay response regulator activity"/>
    <property type="evidence" value="ECO:0007669"/>
    <property type="project" value="TreeGrafter"/>
</dbReference>